<protein>
    <submittedName>
        <fullName evidence="1">Uncharacterized protein</fullName>
    </submittedName>
</protein>
<dbReference type="EMBL" id="GBXM01070181">
    <property type="protein sequence ID" value="JAH38396.1"/>
    <property type="molecule type" value="Transcribed_RNA"/>
</dbReference>
<reference evidence="1" key="2">
    <citation type="journal article" date="2015" name="Fish Shellfish Immunol.">
        <title>Early steps in the European eel (Anguilla anguilla)-Vibrio vulnificus interaction in the gills: Role of the RtxA13 toxin.</title>
        <authorList>
            <person name="Callol A."/>
            <person name="Pajuelo D."/>
            <person name="Ebbesson L."/>
            <person name="Teles M."/>
            <person name="MacKenzie S."/>
            <person name="Amaro C."/>
        </authorList>
    </citation>
    <scope>NUCLEOTIDE SEQUENCE</scope>
</reference>
<name>A0A0E9SAV2_ANGAN</name>
<evidence type="ECO:0000313" key="1">
    <source>
        <dbReference type="EMBL" id="JAH38396.1"/>
    </source>
</evidence>
<organism evidence="1">
    <name type="scientific">Anguilla anguilla</name>
    <name type="common">European freshwater eel</name>
    <name type="synonym">Muraena anguilla</name>
    <dbReference type="NCBI Taxonomy" id="7936"/>
    <lineage>
        <taxon>Eukaryota</taxon>
        <taxon>Metazoa</taxon>
        <taxon>Chordata</taxon>
        <taxon>Craniata</taxon>
        <taxon>Vertebrata</taxon>
        <taxon>Euteleostomi</taxon>
        <taxon>Actinopterygii</taxon>
        <taxon>Neopterygii</taxon>
        <taxon>Teleostei</taxon>
        <taxon>Anguilliformes</taxon>
        <taxon>Anguillidae</taxon>
        <taxon>Anguilla</taxon>
    </lineage>
</organism>
<reference evidence="1" key="1">
    <citation type="submission" date="2014-11" db="EMBL/GenBank/DDBJ databases">
        <authorList>
            <person name="Amaro Gonzalez C."/>
        </authorList>
    </citation>
    <scope>NUCLEOTIDE SEQUENCE</scope>
</reference>
<accession>A0A0E9SAV2</accession>
<dbReference type="AlphaFoldDB" id="A0A0E9SAV2"/>
<proteinExistence type="predicted"/>
<sequence>MGQRNFWGSIWLVDFTSHGLTDNSVYVELSIYKSYFSSVHMYLFLKLSFD</sequence>